<evidence type="ECO:0008006" key="4">
    <source>
        <dbReference type="Google" id="ProtNLM"/>
    </source>
</evidence>
<feature type="transmembrane region" description="Helical" evidence="1">
    <location>
        <begin position="343"/>
        <end position="361"/>
    </location>
</feature>
<dbReference type="Pfam" id="PF12056">
    <property type="entry name" value="DUF3537"/>
    <property type="match status" value="1"/>
</dbReference>
<reference evidence="2 3" key="1">
    <citation type="submission" date="2024-02" db="EMBL/GenBank/DDBJ databases">
        <authorList>
            <person name="Vignale AGUSTIN F."/>
            <person name="Sosa J E."/>
            <person name="Modenutti C."/>
        </authorList>
    </citation>
    <scope>NUCLEOTIDE SEQUENCE [LARGE SCALE GENOMIC DNA]</scope>
</reference>
<keyword evidence="3" id="KW-1185">Reference proteome</keyword>
<keyword evidence="1" id="KW-1133">Transmembrane helix</keyword>
<feature type="transmembrane region" description="Helical" evidence="1">
    <location>
        <begin position="56"/>
        <end position="75"/>
    </location>
</feature>
<comment type="caution">
    <text evidence="2">The sequence shown here is derived from an EMBL/GenBank/DDBJ whole genome shotgun (WGS) entry which is preliminary data.</text>
</comment>
<dbReference type="AlphaFoldDB" id="A0ABC8RN49"/>
<organism evidence="2 3">
    <name type="scientific">Ilex paraguariensis</name>
    <name type="common">yerba mate</name>
    <dbReference type="NCBI Taxonomy" id="185542"/>
    <lineage>
        <taxon>Eukaryota</taxon>
        <taxon>Viridiplantae</taxon>
        <taxon>Streptophyta</taxon>
        <taxon>Embryophyta</taxon>
        <taxon>Tracheophyta</taxon>
        <taxon>Spermatophyta</taxon>
        <taxon>Magnoliopsida</taxon>
        <taxon>eudicotyledons</taxon>
        <taxon>Gunneridae</taxon>
        <taxon>Pentapetalae</taxon>
        <taxon>asterids</taxon>
        <taxon>campanulids</taxon>
        <taxon>Aquifoliales</taxon>
        <taxon>Aquifoliaceae</taxon>
        <taxon>Ilex</taxon>
    </lineage>
</organism>
<keyword evidence="1" id="KW-0472">Membrane</keyword>
<evidence type="ECO:0000256" key="1">
    <source>
        <dbReference type="SAM" id="Phobius"/>
    </source>
</evidence>
<accession>A0ABC8RN49</accession>
<feature type="transmembrane region" description="Helical" evidence="1">
    <location>
        <begin position="87"/>
        <end position="106"/>
    </location>
</feature>
<dbReference type="PANTHER" id="PTHR31963:SF28">
    <property type="entry name" value="GUSTATORY RECEPTOR"/>
    <property type="match status" value="1"/>
</dbReference>
<dbReference type="Proteomes" id="UP001642360">
    <property type="component" value="Unassembled WGS sequence"/>
</dbReference>
<feature type="transmembrane region" description="Helical" evidence="1">
    <location>
        <begin position="171"/>
        <end position="190"/>
    </location>
</feature>
<name>A0ABC8RN49_9AQUA</name>
<dbReference type="PANTHER" id="PTHR31963">
    <property type="entry name" value="RAS GUANINE NUCLEOTIDE EXCHANGE FACTOR K"/>
    <property type="match status" value="1"/>
</dbReference>
<evidence type="ECO:0000313" key="3">
    <source>
        <dbReference type="Proteomes" id="UP001642360"/>
    </source>
</evidence>
<sequence>MAATRTRAPGDSSIQVSLIQVESDESQLDQSLQRLEIFLRLFGFCQYSPFSTTLSWLLFALTAVGIPILIALYSKCSDCEKYEIREFEFEILIFQAIVAFISLLGISHNLRKYGLRKLLFVDRCHGHTPQFRNQYIQKIQGYFRKLVIWISLCFLLKTAREVTRIIYLHHNISWLSVAILFASLVSWTYSATLYLSGTALFNLTTGNIGIINLINAGDFAVLSIVQLVGIVLCLAAAAKISHRAQGLGSVASRWHALVTCNSNEASQSGISTNDGKSEAANAQVSLRINYSESDLESTDYVPLPTDTHLTSHMSSYHKRQAFVTYVQSNTGGFTVFGWMVDRILINTIFFIELSLVFFVLGKTITVKVR</sequence>
<evidence type="ECO:0000313" key="2">
    <source>
        <dbReference type="EMBL" id="CAK9143457.1"/>
    </source>
</evidence>
<dbReference type="InterPro" id="IPR021924">
    <property type="entry name" value="DUF3537"/>
</dbReference>
<protein>
    <recommendedName>
        <fullName evidence="4">Gustatory receptor</fullName>
    </recommendedName>
</protein>
<keyword evidence="1" id="KW-0812">Transmembrane</keyword>
<dbReference type="EMBL" id="CAUOFW020001303">
    <property type="protein sequence ID" value="CAK9143457.1"/>
    <property type="molecule type" value="Genomic_DNA"/>
</dbReference>
<feature type="transmembrane region" description="Helical" evidence="1">
    <location>
        <begin position="210"/>
        <end position="237"/>
    </location>
</feature>
<proteinExistence type="predicted"/>
<gene>
    <name evidence="2" type="ORF">ILEXP_LOCUS11172</name>
</gene>